<dbReference type="Pfam" id="PF17862">
    <property type="entry name" value="AAA_lid_3"/>
    <property type="match status" value="2"/>
</dbReference>
<feature type="region of interest" description="Disordered" evidence="4">
    <location>
        <begin position="245"/>
        <end position="269"/>
    </location>
</feature>
<dbReference type="SUPFAM" id="SSF52540">
    <property type="entry name" value="P-loop containing nucleoside triphosphate hydrolases"/>
    <property type="match status" value="4"/>
</dbReference>
<feature type="region of interest" description="Disordered" evidence="4">
    <location>
        <begin position="1113"/>
        <end position="1133"/>
    </location>
</feature>
<gene>
    <name evidence="6" type="ORF">M8C21_015956</name>
</gene>
<organism evidence="6 7">
    <name type="scientific">Ambrosia artemisiifolia</name>
    <name type="common">Common ragweed</name>
    <dbReference type="NCBI Taxonomy" id="4212"/>
    <lineage>
        <taxon>Eukaryota</taxon>
        <taxon>Viridiplantae</taxon>
        <taxon>Streptophyta</taxon>
        <taxon>Embryophyta</taxon>
        <taxon>Tracheophyta</taxon>
        <taxon>Spermatophyta</taxon>
        <taxon>Magnoliopsida</taxon>
        <taxon>eudicotyledons</taxon>
        <taxon>Gunneridae</taxon>
        <taxon>Pentapetalae</taxon>
        <taxon>asterids</taxon>
        <taxon>campanulids</taxon>
        <taxon>Asterales</taxon>
        <taxon>Asteraceae</taxon>
        <taxon>Asteroideae</taxon>
        <taxon>Heliantheae alliance</taxon>
        <taxon>Heliantheae</taxon>
        <taxon>Ambrosia</taxon>
    </lineage>
</organism>
<dbReference type="InterPro" id="IPR027417">
    <property type="entry name" value="P-loop_NTPase"/>
</dbReference>
<sequence>IIETECNIATRDTSKEEIKLLFLIFIYTSIAAQDSRNEKIKALLEFKKRISTGPLRRLLNETEKEAQCRRVRMGKAGKQSLFVKLLRRRVQDTYGSSSNPSIKELVEGLRAKYPEYARHKPQLLTRIINQTLHPHNNNNNKGKRKLSRNKDEDDITSCKKAKKIDIKEQIDLQSESPSSDEDDGDEDISAVATSEVEVYSPQFDLTKSMLRNKYNEKPNKSVELEMVTHNTSKKIDLGMEVDKFDKPATPQVSTNNSPNDDDALGRKVKQPRFKDLGGMDGLLRDLLMDVIIPFYHPDLPLNLGVTPTAGILLHGPPGCGKTTLAYAIANEAGVPFYKIAATEFVSGVSGDSEEKMRELFANAHKTAPSIVFIDEIDAIASKRDNLQRGMEQRIVTQLMICMDATTSNAAHGTPGYVLVIGATNRPDALDPALRRPGRFDHEITLPVPDENARRKILGVLTRNVKLEGAFDAVKISKLTPGFVGADLKSLVDEAGRVSMRRFFKATELELSKDTQQLDEDWWQTAWTPEEKASNSITMSDFEEAAKLVQPSTKRTGFSSIPDVKWEDIGGLDWLRRKFYTYIVDRIKDPLVYQVKIEKNKNIEAVSVKLNKRVKESSRHHLQSSFPNPALISIFLLQTSLLFFIIFTGTPISCTESRSGANPEHVRTAIRYGRPRSKIVAPLANYVTMTNGLNFETGFLLHGPPGCGKSLIAKAVANEAGANFIHVKGPELLDKYVGESELKVRTMFSRARTCSPCILFFDEVDAWTSQRGKEGGWVVERLLTQASKFYNSIILLIMLILLIELDGGDPRNGVYVIGATNRPEAMDSALLRPGRFGEVIYVPLPNQDERGMILKALSKNYSLDVDVDLIAIARKKACENLSGADLKILNRQQVMMIRNAIKLMLFEMRIRCVRGLASQTQQHEPLQITKAADCAYKEKISKIKTVHFEKALTEVSPSISDKQRKLRLAGAVVGQGRFDPPESASYQNNERVIGLELEQKIIAAQDSRNEKIKALLEFKKRISTGPLRRVESWNHINQGAPQRNEKEAQCRRVRMGKSGKQSSLFVKLLRRRVQDTYGSSSNPSIKELVEGIRAKYPEYARHKPQLLTRIINQTLHPHNNKGKRKLSRNNHEDDITSCKKAKKIDIREHIEESPSSSDDDDEDISSAVVATSEVEMYSHYPQFDLTKSMLRNKYNEKPNKSVELEMVTHNTSKKIDLGMEVDKFDKPATPQVSTNNLPNDDDALGRKVKQPRFKDLGGMDDLLRDLLMDVIIPFYHPDLPLNLGVTPTAGILLHGPPGCGKTTLAYAIANEAGVPFYKIAATEFVSGVSGDSEEKMRELFANAHKTAPSIVFIDEIDAIASKRDNLQRGMEQRIVTQLMICMDATTSNAAHGTPGYVLVIGATNRPDALDPALRRPGRFDHEITLPVPDENARTKILHVLTRNVKLEGAFDAVKISKLTPGFVGADLKSLVNEAGKVSMRRFFMATELELSKDTQQLDEDWWQTAWTPEEKASNSITMSDFEEAAKLVQPSTKRTGFSSIPDVKWEDIGGLDWLRRKFYTYIVDRIKDPLVYQLLTELDGGDPRNGVYVIGATNRPEAMDSALLRPGRFGEVIYVPLPNQDERGLILKALSKNYSLDADVDLIAIARKKACENLSGADLKILNRQQVMMIRNAIKLMLLRCEYITKAADCAYKEKISKIKTVHFEKALTEVSPSISDKQRQRYDRIAKSLKS</sequence>
<evidence type="ECO:0000259" key="5">
    <source>
        <dbReference type="SMART" id="SM00382"/>
    </source>
</evidence>
<feature type="region of interest" description="Disordered" evidence="4">
    <location>
        <begin position="1144"/>
        <end position="1163"/>
    </location>
</feature>
<evidence type="ECO:0000256" key="2">
    <source>
        <dbReference type="ARBA" id="ARBA00022741"/>
    </source>
</evidence>
<dbReference type="GO" id="GO:0005524">
    <property type="term" value="F:ATP binding"/>
    <property type="evidence" value="ECO:0007669"/>
    <property type="project" value="UniProtKB-KW"/>
</dbReference>
<reference evidence="6" key="1">
    <citation type="submission" date="2022-06" db="EMBL/GenBank/DDBJ databases">
        <title>Uncovering the hologenomic basis of an extraordinary plant invasion.</title>
        <authorList>
            <person name="Bieker V.C."/>
            <person name="Martin M.D."/>
            <person name="Gilbert T."/>
            <person name="Hodgins K."/>
            <person name="Battlay P."/>
            <person name="Petersen B."/>
            <person name="Wilson J."/>
        </authorList>
    </citation>
    <scope>NUCLEOTIDE SEQUENCE</scope>
    <source>
        <strain evidence="6">AA19_3_7</strain>
        <tissue evidence="6">Leaf</tissue>
    </source>
</reference>
<evidence type="ECO:0000313" key="6">
    <source>
        <dbReference type="EMBL" id="KAI7738667.1"/>
    </source>
</evidence>
<evidence type="ECO:0000256" key="3">
    <source>
        <dbReference type="ARBA" id="ARBA00022840"/>
    </source>
</evidence>
<feature type="region of interest" description="Disordered" evidence="4">
    <location>
        <begin position="166"/>
        <end position="193"/>
    </location>
</feature>
<dbReference type="Gene3D" id="3.40.50.300">
    <property type="entry name" value="P-loop containing nucleotide triphosphate hydrolases"/>
    <property type="match status" value="4"/>
</dbReference>
<dbReference type="InterPro" id="IPR003960">
    <property type="entry name" value="ATPase_AAA_CS"/>
</dbReference>
<comment type="caution">
    <text evidence="6">The sequence shown here is derived from an EMBL/GenBank/DDBJ whole genome shotgun (WGS) entry which is preliminary data.</text>
</comment>
<keyword evidence="3" id="KW-0067">ATP-binding</keyword>
<feature type="region of interest" description="Disordered" evidence="4">
    <location>
        <begin position="130"/>
        <end position="154"/>
    </location>
</feature>
<feature type="domain" description="AAA+ ATPase" evidence="5">
    <location>
        <begin position="1286"/>
        <end position="1428"/>
    </location>
</feature>
<feature type="non-terminal residue" evidence="6">
    <location>
        <position position="1"/>
    </location>
</feature>
<dbReference type="InterPro" id="IPR003959">
    <property type="entry name" value="ATPase_AAA_core"/>
</dbReference>
<proteinExistence type="inferred from homology"/>
<feature type="region of interest" description="Disordered" evidence="4">
    <location>
        <begin position="1224"/>
        <end position="1244"/>
    </location>
</feature>
<feature type="domain" description="AAA+ ATPase" evidence="5">
    <location>
        <begin position="694"/>
        <end position="845"/>
    </location>
</feature>
<dbReference type="InterPro" id="IPR003593">
    <property type="entry name" value="AAA+_ATPase"/>
</dbReference>
<dbReference type="InterPro" id="IPR055278">
    <property type="entry name" value="CDC48c"/>
</dbReference>
<dbReference type="PROSITE" id="PS00674">
    <property type="entry name" value="AAA"/>
    <property type="match status" value="4"/>
</dbReference>
<dbReference type="FunFam" id="3.40.50.300:FF:000365">
    <property type="entry name" value="Ribosome biogenesis ATPase RIX7"/>
    <property type="match status" value="2"/>
</dbReference>
<evidence type="ECO:0000256" key="1">
    <source>
        <dbReference type="ARBA" id="ARBA00006914"/>
    </source>
</evidence>
<feature type="domain" description="AAA+ ATPase" evidence="5">
    <location>
        <begin position="307"/>
        <end position="449"/>
    </location>
</feature>
<dbReference type="PANTHER" id="PTHR48470:SF1">
    <property type="entry name" value="CELL DIVISION CONTROL PROTEIN 48 C ISOFORM 1"/>
    <property type="match status" value="1"/>
</dbReference>
<feature type="compositionally biased region" description="Basic residues" evidence="4">
    <location>
        <begin position="1117"/>
        <end position="1127"/>
    </location>
</feature>
<evidence type="ECO:0000256" key="4">
    <source>
        <dbReference type="SAM" id="MobiDB-lite"/>
    </source>
</evidence>
<dbReference type="GO" id="GO:0016887">
    <property type="term" value="F:ATP hydrolysis activity"/>
    <property type="evidence" value="ECO:0007669"/>
    <property type="project" value="InterPro"/>
</dbReference>
<evidence type="ECO:0000313" key="7">
    <source>
        <dbReference type="Proteomes" id="UP001206925"/>
    </source>
</evidence>
<protein>
    <recommendedName>
        <fullName evidence="5">AAA+ ATPase domain-containing protein</fullName>
    </recommendedName>
</protein>
<dbReference type="SMART" id="SM00382">
    <property type="entry name" value="AAA"/>
    <property type="match status" value="3"/>
</dbReference>
<dbReference type="Proteomes" id="UP001206925">
    <property type="component" value="Unassembled WGS sequence"/>
</dbReference>
<name>A0AAD5CBK8_AMBAR</name>
<dbReference type="InterPro" id="IPR041569">
    <property type="entry name" value="AAA_lid_3"/>
</dbReference>
<keyword evidence="7" id="KW-1185">Reference proteome</keyword>
<accession>A0AAD5CBK8</accession>
<dbReference type="Gene3D" id="1.10.8.60">
    <property type="match status" value="4"/>
</dbReference>
<dbReference type="PANTHER" id="PTHR48470">
    <property type="entry name" value="CELL DIVISION CONTROL PROTEIN 48 C ISOFORM 1"/>
    <property type="match status" value="1"/>
</dbReference>
<feature type="compositionally biased region" description="Acidic residues" evidence="4">
    <location>
        <begin position="178"/>
        <end position="188"/>
    </location>
</feature>
<keyword evidence="2" id="KW-0547">Nucleotide-binding</keyword>
<dbReference type="EMBL" id="JAMZMK010008756">
    <property type="protein sequence ID" value="KAI7738667.1"/>
    <property type="molecule type" value="Genomic_DNA"/>
</dbReference>
<comment type="similarity">
    <text evidence="1">Belongs to the AAA ATPase family.</text>
</comment>
<dbReference type="Pfam" id="PF00004">
    <property type="entry name" value="AAA"/>
    <property type="match status" value="4"/>
</dbReference>